<keyword evidence="1" id="KW-0378">Hydrolase</keyword>
<sequence>MSILPHVLKTTRRLTGYKPKAPPRTPDWRALPALEDTPAVFDVIHRRAGAALRHYPRHSSAGNRAPRTPLVLVPPLSIALGVYDLSAERSLVRYLTGRGFDLYLIDWGRPSRAEDRRRLADYFSGLLPEMLARVRVHSGRTRLSLHGWGGGGHFALCHAAMSAPELVANLVLVATPIDYHHDGAVGARVRRLAARGRRLRQATGMTLSRLPPVLLHAPGWMSELALRWGPMDTAGESNDDGHEEENALRARAVGTIANDGVAAYPGGFVADVIDHFWIDNALATGRLPMPGAAIGLEAVRVPILAVVGQRDQQATPASARRLADVVASRDVMFDELPCGHVGALTGDAAARYSWSRIADWLIAHDH</sequence>
<dbReference type="RefSeq" id="WP_123659490.1">
    <property type="nucleotide sequence ID" value="NZ_AYKG01000069.1"/>
</dbReference>
<dbReference type="PANTHER" id="PTHR36837">
    <property type="entry name" value="POLY(3-HYDROXYALKANOATE) POLYMERASE SUBUNIT PHAC"/>
    <property type="match status" value="1"/>
</dbReference>
<dbReference type="Proteomes" id="UP000285310">
    <property type="component" value="Unassembled WGS sequence"/>
</dbReference>
<protein>
    <submittedName>
        <fullName evidence="1">Alpha/beta hydrolase</fullName>
    </submittedName>
</protein>
<dbReference type="GO" id="GO:0016787">
    <property type="term" value="F:hydrolase activity"/>
    <property type="evidence" value="ECO:0007669"/>
    <property type="project" value="UniProtKB-KW"/>
</dbReference>
<dbReference type="InterPro" id="IPR029058">
    <property type="entry name" value="AB_hydrolase_fold"/>
</dbReference>
<dbReference type="Gene3D" id="3.40.50.1820">
    <property type="entry name" value="alpha/beta hydrolase"/>
    <property type="match status" value="1"/>
</dbReference>
<reference evidence="1 2" key="1">
    <citation type="submission" date="2013-10" db="EMBL/GenBank/DDBJ databases">
        <title>Salinisphaera japonica YTM-1 Genome Sequencing.</title>
        <authorList>
            <person name="Lai Q."/>
            <person name="Li C."/>
            <person name="Shao Z."/>
        </authorList>
    </citation>
    <scope>NUCLEOTIDE SEQUENCE [LARGE SCALE GENOMIC DNA]</scope>
    <source>
        <strain evidence="1 2">YTM-1</strain>
    </source>
</reference>
<name>A0A423PDX9_9GAMM</name>
<dbReference type="InParanoid" id="A0A423PDX9"/>
<evidence type="ECO:0000313" key="1">
    <source>
        <dbReference type="EMBL" id="ROO23851.1"/>
    </source>
</evidence>
<dbReference type="OrthoDB" id="9767934at2"/>
<dbReference type="EMBL" id="AYKG01000069">
    <property type="protein sequence ID" value="ROO23851.1"/>
    <property type="molecule type" value="Genomic_DNA"/>
</dbReference>
<organism evidence="1 2">
    <name type="scientific">Salinisphaera japonica YTM-1</name>
    <dbReference type="NCBI Taxonomy" id="1209778"/>
    <lineage>
        <taxon>Bacteria</taxon>
        <taxon>Pseudomonadati</taxon>
        <taxon>Pseudomonadota</taxon>
        <taxon>Gammaproteobacteria</taxon>
        <taxon>Salinisphaerales</taxon>
        <taxon>Salinisphaeraceae</taxon>
        <taxon>Salinisphaera</taxon>
    </lineage>
</organism>
<accession>A0A423PDX9</accession>
<gene>
    <name evidence="1" type="ORF">SAJA_15290</name>
</gene>
<dbReference type="AlphaFoldDB" id="A0A423PDX9"/>
<dbReference type="PANTHER" id="PTHR36837:SF2">
    <property type="entry name" value="POLY(3-HYDROXYALKANOATE) POLYMERASE SUBUNIT PHAC"/>
    <property type="match status" value="1"/>
</dbReference>
<dbReference type="SUPFAM" id="SSF53474">
    <property type="entry name" value="alpha/beta-Hydrolases"/>
    <property type="match status" value="1"/>
</dbReference>
<keyword evidence="2" id="KW-1185">Reference proteome</keyword>
<comment type="caution">
    <text evidence="1">The sequence shown here is derived from an EMBL/GenBank/DDBJ whole genome shotgun (WGS) entry which is preliminary data.</text>
</comment>
<dbReference type="InterPro" id="IPR051321">
    <property type="entry name" value="PHA/PHB_synthase"/>
</dbReference>
<proteinExistence type="predicted"/>
<evidence type="ECO:0000313" key="2">
    <source>
        <dbReference type="Proteomes" id="UP000285310"/>
    </source>
</evidence>